<evidence type="ECO:0000313" key="2">
    <source>
        <dbReference type="Proteomes" id="UP000887159"/>
    </source>
</evidence>
<sequence>MFLLQWIEHDERVPLPPQSLDLSSLNYFLLGHLKTLVYAIPLYSDEDLVARISEDAARVREIAGIFEGIRQSLPQHFQACIVTGRRKVEQFL</sequence>
<gene>
    <name evidence="1" type="primary">AVEN_95348_1</name>
    <name evidence="1" type="ORF">TNCV_1122741</name>
</gene>
<evidence type="ECO:0000313" key="1">
    <source>
        <dbReference type="EMBL" id="GFY10751.1"/>
    </source>
</evidence>
<accession>A0A8X6SCQ7</accession>
<comment type="caution">
    <text evidence="1">The sequence shown here is derived from an EMBL/GenBank/DDBJ whole genome shotgun (WGS) entry which is preliminary data.</text>
</comment>
<dbReference type="Proteomes" id="UP000887159">
    <property type="component" value="Unassembled WGS sequence"/>
</dbReference>
<reference evidence="1" key="1">
    <citation type="submission" date="2020-08" db="EMBL/GenBank/DDBJ databases">
        <title>Multicomponent nature underlies the extraordinary mechanical properties of spider dragline silk.</title>
        <authorList>
            <person name="Kono N."/>
            <person name="Nakamura H."/>
            <person name="Mori M."/>
            <person name="Yoshida Y."/>
            <person name="Ohtoshi R."/>
            <person name="Malay A.D."/>
            <person name="Moran D.A.P."/>
            <person name="Tomita M."/>
            <person name="Numata K."/>
            <person name="Arakawa K."/>
        </authorList>
    </citation>
    <scope>NUCLEOTIDE SEQUENCE</scope>
</reference>
<dbReference type="GO" id="GO:0003676">
    <property type="term" value="F:nucleic acid binding"/>
    <property type="evidence" value="ECO:0007669"/>
    <property type="project" value="InterPro"/>
</dbReference>
<dbReference type="PANTHER" id="PTHR47326:SF1">
    <property type="entry name" value="HTH PSQ-TYPE DOMAIN-CONTAINING PROTEIN"/>
    <property type="match status" value="1"/>
</dbReference>
<dbReference type="InterPro" id="IPR036397">
    <property type="entry name" value="RNaseH_sf"/>
</dbReference>
<protein>
    <submittedName>
        <fullName evidence="1">Uncharacterized protein</fullName>
    </submittedName>
</protein>
<dbReference type="PANTHER" id="PTHR47326">
    <property type="entry name" value="TRANSPOSABLE ELEMENT TC3 TRANSPOSASE-LIKE PROTEIN"/>
    <property type="match status" value="1"/>
</dbReference>
<dbReference type="AlphaFoldDB" id="A0A8X6SCQ7"/>
<proteinExistence type="predicted"/>
<dbReference type="EMBL" id="BMAU01021301">
    <property type="protein sequence ID" value="GFY10751.1"/>
    <property type="molecule type" value="Genomic_DNA"/>
</dbReference>
<dbReference type="Gene3D" id="3.30.420.10">
    <property type="entry name" value="Ribonuclease H-like superfamily/Ribonuclease H"/>
    <property type="match status" value="1"/>
</dbReference>
<organism evidence="1 2">
    <name type="scientific">Trichonephila clavipes</name>
    <name type="common">Golden silk orbweaver</name>
    <name type="synonym">Nephila clavipes</name>
    <dbReference type="NCBI Taxonomy" id="2585209"/>
    <lineage>
        <taxon>Eukaryota</taxon>
        <taxon>Metazoa</taxon>
        <taxon>Ecdysozoa</taxon>
        <taxon>Arthropoda</taxon>
        <taxon>Chelicerata</taxon>
        <taxon>Arachnida</taxon>
        <taxon>Araneae</taxon>
        <taxon>Araneomorphae</taxon>
        <taxon>Entelegynae</taxon>
        <taxon>Araneoidea</taxon>
        <taxon>Nephilidae</taxon>
        <taxon>Trichonephila</taxon>
    </lineage>
</organism>
<name>A0A8X6SCQ7_TRICX</name>
<keyword evidence="2" id="KW-1185">Reference proteome</keyword>